<feature type="compositionally biased region" description="Basic and acidic residues" evidence="1">
    <location>
        <begin position="23"/>
        <end position="46"/>
    </location>
</feature>
<protein>
    <submittedName>
        <fullName evidence="2">Uncharacterized protein</fullName>
    </submittedName>
</protein>
<dbReference type="Proteomes" id="UP000023152">
    <property type="component" value="Unassembled WGS sequence"/>
</dbReference>
<reference evidence="2 3" key="1">
    <citation type="journal article" date="2013" name="Curr. Biol.">
        <title>The Genome of the Foraminiferan Reticulomyxa filosa.</title>
        <authorList>
            <person name="Glockner G."/>
            <person name="Hulsmann N."/>
            <person name="Schleicher M."/>
            <person name="Noegel A.A."/>
            <person name="Eichinger L."/>
            <person name="Gallinger C."/>
            <person name="Pawlowski J."/>
            <person name="Sierra R."/>
            <person name="Euteneuer U."/>
            <person name="Pillet L."/>
            <person name="Moustafa A."/>
            <person name="Platzer M."/>
            <person name="Groth M."/>
            <person name="Szafranski K."/>
            <person name="Schliwa M."/>
        </authorList>
    </citation>
    <scope>NUCLEOTIDE SEQUENCE [LARGE SCALE GENOMIC DNA]</scope>
</reference>
<accession>X6N9Z2</accession>
<evidence type="ECO:0000313" key="3">
    <source>
        <dbReference type="Proteomes" id="UP000023152"/>
    </source>
</evidence>
<dbReference type="EMBL" id="ASPP01010195">
    <property type="protein sequence ID" value="ETO23115.1"/>
    <property type="molecule type" value="Genomic_DNA"/>
</dbReference>
<name>X6N9Z2_RETFI</name>
<evidence type="ECO:0000256" key="1">
    <source>
        <dbReference type="SAM" id="MobiDB-lite"/>
    </source>
</evidence>
<sequence length="122" mass="14305">MEANGRRGKQSKYELNPLTYYENDLHKQGMKRSDRNKKSATEKSSESEMLLTHFHDFETDERNKESTDHLFDPTNTTMRSTQSIDTNHHCLTANMSLCDYLDISTSSEYIAYANKKRERNML</sequence>
<proteinExistence type="predicted"/>
<gene>
    <name evidence="2" type="ORF">RFI_14068</name>
</gene>
<feature type="region of interest" description="Disordered" evidence="1">
    <location>
        <begin position="1"/>
        <end position="81"/>
    </location>
</feature>
<evidence type="ECO:0000313" key="2">
    <source>
        <dbReference type="EMBL" id="ETO23115.1"/>
    </source>
</evidence>
<comment type="caution">
    <text evidence="2">The sequence shown here is derived from an EMBL/GenBank/DDBJ whole genome shotgun (WGS) entry which is preliminary data.</text>
</comment>
<feature type="compositionally biased region" description="Basic residues" evidence="1">
    <location>
        <begin position="1"/>
        <end position="10"/>
    </location>
</feature>
<dbReference type="AlphaFoldDB" id="X6N9Z2"/>
<organism evidence="2 3">
    <name type="scientific">Reticulomyxa filosa</name>
    <dbReference type="NCBI Taxonomy" id="46433"/>
    <lineage>
        <taxon>Eukaryota</taxon>
        <taxon>Sar</taxon>
        <taxon>Rhizaria</taxon>
        <taxon>Retaria</taxon>
        <taxon>Foraminifera</taxon>
        <taxon>Monothalamids</taxon>
        <taxon>Reticulomyxidae</taxon>
        <taxon>Reticulomyxa</taxon>
    </lineage>
</organism>
<keyword evidence="3" id="KW-1185">Reference proteome</keyword>
<feature type="compositionally biased region" description="Basic and acidic residues" evidence="1">
    <location>
        <begin position="53"/>
        <end position="71"/>
    </location>
</feature>